<evidence type="ECO:0000313" key="2">
    <source>
        <dbReference type="Proteomes" id="UP000742631"/>
    </source>
</evidence>
<accession>A0A921E395</accession>
<dbReference type="AlphaFoldDB" id="A0A921E395"/>
<protein>
    <recommendedName>
        <fullName evidence="3">RAG2 PHD domain containing protein</fullName>
    </recommendedName>
</protein>
<reference evidence="1" key="1">
    <citation type="journal article" date="2021" name="PeerJ">
        <title>Extensive microbial diversity within the chicken gut microbiome revealed by metagenomics and culture.</title>
        <authorList>
            <person name="Gilroy R."/>
            <person name="Ravi A."/>
            <person name="Getino M."/>
            <person name="Pursley I."/>
            <person name="Horton D.L."/>
            <person name="Alikhan N.F."/>
            <person name="Baker D."/>
            <person name="Gharbi K."/>
            <person name="Hall N."/>
            <person name="Watson M."/>
            <person name="Adriaenssens E.M."/>
            <person name="Foster-Nyarko E."/>
            <person name="Jarju S."/>
            <person name="Secka A."/>
            <person name="Antonio M."/>
            <person name="Oren A."/>
            <person name="Chaudhuri R.R."/>
            <person name="La Ragione R."/>
            <person name="Hildebrand F."/>
            <person name="Pallen M.J."/>
        </authorList>
    </citation>
    <scope>NUCLEOTIDE SEQUENCE</scope>
    <source>
        <strain evidence="1">316</strain>
    </source>
</reference>
<sequence>MSPVIQVAALHAEAADADRFVVGQDPEGHWVAIEIHGRAGGLFRSREAAVDYAEDETDHRPDAVLLSGECIELRI</sequence>
<reference evidence="1" key="2">
    <citation type="submission" date="2021-09" db="EMBL/GenBank/DDBJ databases">
        <authorList>
            <person name="Gilroy R."/>
        </authorList>
    </citation>
    <scope>NUCLEOTIDE SEQUENCE</scope>
    <source>
        <strain evidence="1">316</strain>
    </source>
</reference>
<evidence type="ECO:0008006" key="3">
    <source>
        <dbReference type="Google" id="ProtNLM"/>
    </source>
</evidence>
<comment type="caution">
    <text evidence="1">The sequence shown here is derived from an EMBL/GenBank/DDBJ whole genome shotgun (WGS) entry which is preliminary data.</text>
</comment>
<organism evidence="1 2">
    <name type="scientific">Methylorubrum populi</name>
    <dbReference type="NCBI Taxonomy" id="223967"/>
    <lineage>
        <taxon>Bacteria</taxon>
        <taxon>Pseudomonadati</taxon>
        <taxon>Pseudomonadota</taxon>
        <taxon>Alphaproteobacteria</taxon>
        <taxon>Hyphomicrobiales</taxon>
        <taxon>Methylobacteriaceae</taxon>
        <taxon>Methylorubrum</taxon>
    </lineage>
</organism>
<evidence type="ECO:0000313" key="1">
    <source>
        <dbReference type="EMBL" id="HJE24749.1"/>
    </source>
</evidence>
<name>A0A921E395_9HYPH</name>
<gene>
    <name evidence="1" type="ORF">K8W01_13910</name>
</gene>
<dbReference type="Proteomes" id="UP000742631">
    <property type="component" value="Unassembled WGS sequence"/>
</dbReference>
<proteinExistence type="predicted"/>
<dbReference type="EMBL" id="DYYG01000039">
    <property type="protein sequence ID" value="HJE24749.1"/>
    <property type="molecule type" value="Genomic_DNA"/>
</dbReference>